<dbReference type="PANTHER" id="PTHR44196">
    <property type="entry name" value="DEHYDROGENASE/REDUCTASE SDR FAMILY MEMBER 7B"/>
    <property type="match status" value="1"/>
</dbReference>
<reference evidence="5" key="1">
    <citation type="submission" date="2016-10" db="EMBL/GenBank/DDBJ databases">
        <authorList>
            <person name="Varghese N."/>
            <person name="Submissions S."/>
        </authorList>
    </citation>
    <scope>NUCLEOTIDE SEQUENCE [LARGE SCALE GENOMIC DNA]</scope>
    <source>
        <strain evidence="5">DSM 45079</strain>
    </source>
</reference>
<dbReference type="STRING" id="419479.SAMN04488563_3678"/>
<name>A0A1H2KCL8_9ACTN</name>
<dbReference type="GO" id="GO:0016020">
    <property type="term" value="C:membrane"/>
    <property type="evidence" value="ECO:0007669"/>
    <property type="project" value="TreeGrafter"/>
</dbReference>
<proteinExistence type="inferred from homology"/>
<dbReference type="GO" id="GO:0016491">
    <property type="term" value="F:oxidoreductase activity"/>
    <property type="evidence" value="ECO:0007669"/>
    <property type="project" value="UniProtKB-KW"/>
</dbReference>
<dbReference type="EMBL" id="LT629791">
    <property type="protein sequence ID" value="SDU66414.1"/>
    <property type="molecule type" value="Genomic_DNA"/>
</dbReference>
<dbReference type="InterPro" id="IPR020904">
    <property type="entry name" value="Sc_DH/Rdtase_CS"/>
</dbReference>
<evidence type="ECO:0000313" key="4">
    <source>
        <dbReference type="EMBL" id="SDU66414.1"/>
    </source>
</evidence>
<evidence type="ECO:0000256" key="2">
    <source>
        <dbReference type="ARBA" id="ARBA00023002"/>
    </source>
</evidence>
<dbReference type="CDD" id="cd05233">
    <property type="entry name" value="SDR_c"/>
    <property type="match status" value="1"/>
</dbReference>
<evidence type="ECO:0000313" key="5">
    <source>
        <dbReference type="Proteomes" id="UP000182977"/>
    </source>
</evidence>
<dbReference type="Gene3D" id="3.40.50.720">
    <property type="entry name" value="NAD(P)-binding Rossmann-like Domain"/>
    <property type="match status" value="1"/>
</dbReference>
<evidence type="ECO:0000256" key="1">
    <source>
        <dbReference type="ARBA" id="ARBA00006484"/>
    </source>
</evidence>
<dbReference type="PRINTS" id="PR00080">
    <property type="entry name" value="SDRFAMILY"/>
</dbReference>
<dbReference type="AlphaFoldDB" id="A0A1H2KCL8"/>
<organism evidence="4 5">
    <name type="scientific">Jiangella alkaliphila</name>
    <dbReference type="NCBI Taxonomy" id="419479"/>
    <lineage>
        <taxon>Bacteria</taxon>
        <taxon>Bacillati</taxon>
        <taxon>Actinomycetota</taxon>
        <taxon>Actinomycetes</taxon>
        <taxon>Jiangellales</taxon>
        <taxon>Jiangellaceae</taxon>
        <taxon>Jiangella</taxon>
    </lineage>
</organism>
<protein>
    <submittedName>
        <fullName evidence="4">Short chain dehydrogenase</fullName>
    </submittedName>
</protein>
<dbReference type="PRINTS" id="PR00081">
    <property type="entry name" value="GDHRDH"/>
</dbReference>
<keyword evidence="2" id="KW-0560">Oxidoreductase</keyword>
<dbReference type="SUPFAM" id="SSF51735">
    <property type="entry name" value="NAD(P)-binding Rossmann-fold domains"/>
    <property type="match status" value="1"/>
</dbReference>
<comment type="similarity">
    <text evidence="1 3">Belongs to the short-chain dehydrogenases/reductases (SDR) family.</text>
</comment>
<accession>A0A1H2KCL8</accession>
<gene>
    <name evidence="4" type="ORF">SAMN04488563_3678</name>
</gene>
<dbReference type="InterPro" id="IPR036291">
    <property type="entry name" value="NAD(P)-bd_dom_sf"/>
</dbReference>
<sequence>MSVAGVPAARTALVTGAGRGIGRAIAVGLAERGVSVGLLARDAAALDEVAAECRATGAGAVTFPADVTDAEAVTAAVGAVAAELGTVDLLVNNAGAIEPVEEPFLGTDVDDTWRVVEVNLRGPLLVTHAVLPRMLAAGGGRVVNISSGMAYRATTAYTGYAISKGALARFTAQLAAQYGDAGVRAFDLAPGTVRTVMSTSMPVHAGYTGWTPPERAVELVAAIGAGTLDDLTGRFFRAGTDTPESLLALRDQILAHDARVLRLPTAGPDDPLG</sequence>
<evidence type="ECO:0000256" key="3">
    <source>
        <dbReference type="RuleBase" id="RU000363"/>
    </source>
</evidence>
<dbReference type="Pfam" id="PF00106">
    <property type="entry name" value="adh_short"/>
    <property type="match status" value="1"/>
</dbReference>
<dbReference type="Proteomes" id="UP000182977">
    <property type="component" value="Chromosome I"/>
</dbReference>
<dbReference type="PROSITE" id="PS00061">
    <property type="entry name" value="ADH_SHORT"/>
    <property type="match status" value="1"/>
</dbReference>
<dbReference type="PANTHER" id="PTHR44196:SF1">
    <property type="entry name" value="DEHYDROGENASE_REDUCTASE SDR FAMILY MEMBER 7B"/>
    <property type="match status" value="1"/>
</dbReference>
<keyword evidence="5" id="KW-1185">Reference proteome</keyword>
<dbReference type="RefSeq" id="WP_046770572.1">
    <property type="nucleotide sequence ID" value="NZ_LBMC01000023.1"/>
</dbReference>
<dbReference type="OrthoDB" id="9781117at2"/>
<dbReference type="InterPro" id="IPR002347">
    <property type="entry name" value="SDR_fam"/>
</dbReference>